<dbReference type="GO" id="GO:0005886">
    <property type="term" value="C:plasma membrane"/>
    <property type="evidence" value="ECO:0007669"/>
    <property type="project" value="UniProtKB-SubCell"/>
</dbReference>
<evidence type="ECO:0000256" key="1">
    <source>
        <dbReference type="ARBA" id="ARBA00004651"/>
    </source>
</evidence>
<accession>A0A1I8AH76</accession>
<reference evidence="13" key="1">
    <citation type="submission" date="2016-11" db="UniProtKB">
        <authorList>
            <consortium name="WormBaseParasite"/>
        </authorList>
    </citation>
    <scope>IDENTIFICATION</scope>
</reference>
<name>A0A1I8AH76_9BILA</name>
<evidence type="ECO:0000256" key="8">
    <source>
        <dbReference type="ARBA" id="ARBA00023180"/>
    </source>
</evidence>
<keyword evidence="12" id="KW-1185">Reference proteome</keyword>
<dbReference type="SUPFAM" id="SSF81321">
    <property type="entry name" value="Family A G protein-coupled receptor-like"/>
    <property type="match status" value="1"/>
</dbReference>
<feature type="transmembrane region" description="Helical" evidence="10">
    <location>
        <begin position="80"/>
        <end position="99"/>
    </location>
</feature>
<evidence type="ECO:0000256" key="9">
    <source>
        <dbReference type="ARBA" id="ARBA00023224"/>
    </source>
</evidence>
<dbReference type="InterPro" id="IPR000276">
    <property type="entry name" value="GPCR_Rhodpsn"/>
</dbReference>
<dbReference type="WBParaSite" id="L893_g5914.t1">
    <property type="protein sequence ID" value="L893_g5914.t1"/>
    <property type="gene ID" value="L893_g5914"/>
</dbReference>
<evidence type="ECO:0000256" key="3">
    <source>
        <dbReference type="ARBA" id="ARBA00022692"/>
    </source>
</evidence>
<evidence type="ECO:0000313" key="13">
    <source>
        <dbReference type="WBParaSite" id="L893_g5914.t1"/>
    </source>
</evidence>
<protein>
    <submittedName>
        <fullName evidence="13">G_PROTEIN_RECEP_F1_2 domain-containing protein</fullName>
    </submittedName>
</protein>
<keyword evidence="2" id="KW-1003">Cell membrane</keyword>
<keyword evidence="3 10" id="KW-0812">Transmembrane</keyword>
<evidence type="ECO:0000256" key="5">
    <source>
        <dbReference type="ARBA" id="ARBA00023040"/>
    </source>
</evidence>
<dbReference type="InterPro" id="IPR017452">
    <property type="entry name" value="GPCR_Rhodpsn_7TM"/>
</dbReference>
<keyword evidence="5" id="KW-0297">G-protein coupled receptor</keyword>
<keyword evidence="6 10" id="KW-0472">Membrane</keyword>
<dbReference type="SMART" id="SM01381">
    <property type="entry name" value="7TM_GPCR_Srsx"/>
    <property type="match status" value="1"/>
</dbReference>
<evidence type="ECO:0000256" key="4">
    <source>
        <dbReference type="ARBA" id="ARBA00022989"/>
    </source>
</evidence>
<dbReference type="PROSITE" id="PS50262">
    <property type="entry name" value="G_PROTEIN_RECEP_F1_2"/>
    <property type="match status" value="1"/>
</dbReference>
<dbReference type="CDD" id="cd00637">
    <property type="entry name" value="7tm_classA_rhodopsin-like"/>
    <property type="match status" value="1"/>
</dbReference>
<keyword evidence="4 10" id="KW-1133">Transmembrane helix</keyword>
<dbReference type="InterPro" id="IPR019424">
    <property type="entry name" value="7TM_GPCR_Srsx"/>
</dbReference>
<dbReference type="PRINTS" id="PR00237">
    <property type="entry name" value="GPCRRHODOPSN"/>
</dbReference>
<dbReference type="AlphaFoldDB" id="A0A1I8AH76"/>
<dbReference type="Proteomes" id="UP000095287">
    <property type="component" value="Unplaced"/>
</dbReference>
<dbReference type="Gene3D" id="1.20.1070.10">
    <property type="entry name" value="Rhodopsin 7-helix transmembrane proteins"/>
    <property type="match status" value="1"/>
</dbReference>
<evidence type="ECO:0000256" key="10">
    <source>
        <dbReference type="SAM" id="Phobius"/>
    </source>
</evidence>
<feature type="transmembrane region" description="Helical" evidence="10">
    <location>
        <begin position="6"/>
        <end position="30"/>
    </location>
</feature>
<evidence type="ECO:0000256" key="7">
    <source>
        <dbReference type="ARBA" id="ARBA00023170"/>
    </source>
</evidence>
<evidence type="ECO:0000256" key="6">
    <source>
        <dbReference type="ARBA" id="ARBA00023136"/>
    </source>
</evidence>
<evidence type="ECO:0000259" key="11">
    <source>
        <dbReference type="PROSITE" id="PS50262"/>
    </source>
</evidence>
<dbReference type="GO" id="GO:0004930">
    <property type="term" value="F:G protein-coupled receptor activity"/>
    <property type="evidence" value="ECO:0007669"/>
    <property type="project" value="UniProtKB-KW"/>
</dbReference>
<feature type="transmembrane region" description="Helical" evidence="10">
    <location>
        <begin position="42"/>
        <end position="60"/>
    </location>
</feature>
<organism evidence="12 13">
    <name type="scientific">Steinernema glaseri</name>
    <dbReference type="NCBI Taxonomy" id="37863"/>
    <lineage>
        <taxon>Eukaryota</taxon>
        <taxon>Metazoa</taxon>
        <taxon>Ecdysozoa</taxon>
        <taxon>Nematoda</taxon>
        <taxon>Chromadorea</taxon>
        <taxon>Rhabditida</taxon>
        <taxon>Tylenchina</taxon>
        <taxon>Panagrolaimomorpha</taxon>
        <taxon>Strongyloidoidea</taxon>
        <taxon>Steinernematidae</taxon>
        <taxon>Steinernema</taxon>
    </lineage>
</organism>
<keyword evidence="7" id="KW-0675">Receptor</keyword>
<evidence type="ECO:0000256" key="2">
    <source>
        <dbReference type="ARBA" id="ARBA00022475"/>
    </source>
</evidence>
<keyword evidence="8" id="KW-0325">Glycoprotein</keyword>
<dbReference type="PANTHER" id="PTHR24246:SF27">
    <property type="entry name" value="ADENOSINE RECEPTOR, ISOFORM A"/>
    <property type="match status" value="1"/>
</dbReference>
<comment type="subcellular location">
    <subcellularLocation>
        <location evidence="1">Cell membrane</location>
        <topology evidence="1">Multi-pass membrane protein</topology>
    </subcellularLocation>
</comment>
<proteinExistence type="predicted"/>
<evidence type="ECO:0000313" key="12">
    <source>
        <dbReference type="Proteomes" id="UP000095287"/>
    </source>
</evidence>
<dbReference type="Pfam" id="PF10320">
    <property type="entry name" value="7TM_GPCR_Srsx"/>
    <property type="match status" value="1"/>
</dbReference>
<sequence length="121" mass="13692">MTYGDYAAAISILIIAVPGLFGNLNIIAAIMRKRDLRTKSGCLMCLIAFYDSISIFFELITAKRLFCGEILLKRDCFQRVIPYFIILVTQSYTLLALAVDRLIAIFYPMREVAVVQVENTL</sequence>
<feature type="domain" description="G-protein coupled receptors family 1 profile" evidence="11">
    <location>
        <begin position="22"/>
        <end position="121"/>
    </location>
</feature>
<dbReference type="PANTHER" id="PTHR24246">
    <property type="entry name" value="OLFACTORY RECEPTOR AND ADENOSINE RECEPTOR"/>
    <property type="match status" value="1"/>
</dbReference>
<keyword evidence="9" id="KW-0807">Transducer</keyword>